<protein>
    <submittedName>
        <fullName evidence="2">Structural protein</fullName>
    </submittedName>
</protein>
<dbReference type="Pfam" id="PF02336">
    <property type="entry name" value="Denso_VP4"/>
    <property type="match status" value="1"/>
</dbReference>
<accession>A0A8E7G2I6</accession>
<organism evidence="2">
    <name type="scientific">Lanius cristatus ambidensovirus</name>
    <dbReference type="NCBI Taxonomy" id="2794461"/>
    <lineage>
        <taxon>Viruses</taxon>
        <taxon>Monodnaviria</taxon>
        <taxon>Shotokuvirae</taxon>
        <taxon>Cossaviricota</taxon>
        <taxon>Quintoviricetes</taxon>
        <taxon>Piccovirales</taxon>
        <taxon>Parvoviridae</taxon>
        <taxon>Densovirinae</taxon>
        <taxon>Ambidensovirus</taxon>
    </lineage>
</organism>
<reference evidence="2" key="1">
    <citation type="submission" date="2020-09" db="EMBL/GenBank/DDBJ databases">
        <title>Parvovirus dark matter in the feces of wild birds.</title>
        <authorList>
            <person name="Dai Z."/>
            <person name="Yang S."/>
            <person name="Zhang W."/>
        </authorList>
    </citation>
    <scope>NUCLEOTIDE SEQUENCE</scope>
    <source>
        <strain evidence="2">Brs136par03</strain>
    </source>
</reference>
<feature type="region of interest" description="Disordered" evidence="1">
    <location>
        <begin position="133"/>
        <end position="161"/>
    </location>
</feature>
<dbReference type="InterPro" id="IPR003433">
    <property type="entry name" value="Capsid_VP4_densovirus"/>
</dbReference>
<feature type="region of interest" description="Disordered" evidence="1">
    <location>
        <begin position="33"/>
        <end position="68"/>
    </location>
</feature>
<evidence type="ECO:0000256" key="1">
    <source>
        <dbReference type="SAM" id="MobiDB-lite"/>
    </source>
</evidence>
<dbReference type="EMBL" id="MW046639">
    <property type="protein sequence ID" value="QVW56861.1"/>
    <property type="molecule type" value="Genomic_DNA"/>
</dbReference>
<name>A0A8E7G2I6_9VIRU</name>
<feature type="compositionally biased region" description="Polar residues" evidence="1">
    <location>
        <begin position="57"/>
        <end position="68"/>
    </location>
</feature>
<evidence type="ECO:0000313" key="2">
    <source>
        <dbReference type="EMBL" id="QVW56861.1"/>
    </source>
</evidence>
<feature type="compositionally biased region" description="Low complexity" evidence="1">
    <location>
        <begin position="145"/>
        <end position="154"/>
    </location>
</feature>
<proteinExistence type="predicted"/>
<sequence>MRPLINPMDRPHWSSLNRGQQLYAMRQHNIARNRRGLPPIDFPGGQNDRGHSPPRPSQNVPSPTPSQELQAAIDDAEGPTPAFIEEILNEPSFGEEDEEDLLEAYNLLIAQYPEVFPDENMVLPGVAGEERVTSSNGAKRARVDSTASAGPEAGASGGGAGGVSGGTGGGYVIPRPFVSECQLFRTFKKTHKFLTYGMANVRLNKDITVPAIGKMYYLTTSLARIPVQKPYLYMMPGEFLNLDVNTRCVEVKVRVTQRNIRVAFETAASTSTLATLNQNKNGCTAVGLNKLPYIMNASYTIDAADSMKPTAVVLNVQEPNVSQLYGVTSGGAAAATVPNSLVGAPVALREYAVVAIRTNEGPAAVGPANGWPDLQTHIKQYDAADFVGAVVAEYSYKPKEGWLKRPTRWNYMGAGIPDSIIRTRAHYQGATTMECGVNGSATYAVGDSILAPPAADNLSITDDIEKSEWIMGKTDKGLPQLQPSLHVGVMAVPSLTTAANSTVPTAWTDVQAYFDVECEMTVVWDKRAEFSGEANTRMPEQWYPSDIIQAANAASWNNITRLGVLSQTRPEFM</sequence>
<dbReference type="GO" id="GO:0005198">
    <property type="term" value="F:structural molecule activity"/>
    <property type="evidence" value="ECO:0007669"/>
    <property type="project" value="InterPro"/>
</dbReference>